<evidence type="ECO:0000259" key="4">
    <source>
        <dbReference type="Pfam" id="PF23317"/>
    </source>
</evidence>
<sequence length="1170" mass="131389">MLSSLLRPRKGRQRDHSPYSSQFDDQSSPILERNKRQSSRRHATADFTETELEDENTEDEDEDEEEDVEEREVGEEDGEDHDGEDDEDGHEDTPLLPIFSAAHLGKTETTLTWDQLRSPQVSQFLVKPMQQQIRTSHFNRATLYALMANALQFAKESQANLSNAGNSRTRAMVCELLAMKLLKEYNTRELIDALSYDFFPLQGIAAANPSTPGRRLNLPPKPAAARISTLEVAIRASAKRFLAHPLVVQQLEAIWAGTIVFHSAADNLHRRQPRLAQTQMQQVRRQNETSQYLLVPGQNTSYGAMNSPQSRVSPDKQPDSSQQVLTRRTVTLYDPRDASLFKLSRLRVPRYRQFFSTCSLAILLVLFIAVLSQRSSQITTLEVIFWFWSAGFMLDEVVGFNEQGFSLYIMSFWNTFDIGILLILMVYYCMRIYGIFLVDVGRHEWNSMAYDVLAANAILLFPRLFSVLDHYRYFSQLLIAFRLMAIDLVAVFILILIACSGFFVAFTLSFGKNEYDAGQVAYKIFQILMGFTPAAWEAWETYNLLGRALLVLFLFICHFLVVTILITVLTNSFMAIVSNANEEHQFVFAVNTISMVKNDALFSYVAPTNIFAWVLTPLRFCLPFRLFIKTNRTAIKVTHFPLLFGIYAYERLFLARSVFEPTDLIENAVRGRRRLVSFQDSRPGLFSPNLRMRQESVAGFQKDKALDEVFRLAPKGDTLRNSRRSVDRHQTHNVVSNWMDHHSGIASPPQEQDRAVVDRLEMRRQAHNATLKRRGISREISGARSVASDPADFVSHGGFYGNTQASENELPQNIAEDVIGQTDADGDDELATNDDDEGQTPERRSGPNVNRGQKFGSSKKRNDSDEEDYFHTPAAVRLGEAMPSSIASSFRRQQFPSNTLAPPKVSPPRRRPHNRNMSTNTILFNPVKGHSSSVSPPKSRPSTAKKGNVGTNTPGSGANAGHRSPRHSIYTTALSKARPIMPSRTQFQSVPNFNMDTTVERPVKSQIRRRRSSFDMGMSDLGLDTNPNAMLGAVPSSFATQMAMATGALKGLGTRASREDTEGMMGRLMLARMKTLEEGFADVVREFRGMRTAGNSSVENDSLLGVVGRGKGKEKKKKRPDGIVRTRSDVNVTILAKSSGKGKENEVAIGKEDTPEGHIIEGYLMKGNSL</sequence>
<dbReference type="EMBL" id="VNKQ01000004">
    <property type="protein sequence ID" value="KAG0651510.1"/>
    <property type="molecule type" value="Genomic_DNA"/>
</dbReference>
<feature type="transmembrane region" description="Helical" evidence="2">
    <location>
        <begin position="601"/>
        <end position="622"/>
    </location>
</feature>
<feature type="compositionally biased region" description="Acidic residues" evidence="1">
    <location>
        <begin position="48"/>
        <end position="90"/>
    </location>
</feature>
<protein>
    <submittedName>
        <fullName evidence="5">Short transient receptor potential channel 2</fullName>
    </submittedName>
</protein>
<name>A0A9P7AZX8_9HELO</name>
<dbReference type="Proteomes" id="UP000785200">
    <property type="component" value="Unassembled WGS sequence"/>
</dbReference>
<dbReference type="OrthoDB" id="2373987at2759"/>
<dbReference type="Pfam" id="PF23317">
    <property type="entry name" value="YVC1_C"/>
    <property type="match status" value="1"/>
</dbReference>
<keyword evidence="5" id="KW-0675">Receptor</keyword>
<feature type="domain" description="YVC1 N-terminal linker helical" evidence="3">
    <location>
        <begin position="135"/>
        <end position="265"/>
    </location>
</feature>
<feature type="transmembrane region" description="Helical" evidence="2">
    <location>
        <begin position="354"/>
        <end position="371"/>
    </location>
</feature>
<keyword evidence="2" id="KW-0812">Transmembrane</keyword>
<feature type="compositionally biased region" description="Polar residues" evidence="1">
    <location>
        <begin position="888"/>
        <end position="900"/>
    </location>
</feature>
<dbReference type="PANTHER" id="PTHR35859">
    <property type="entry name" value="NONSELECTIVE CATION CHANNEL PROTEIN"/>
    <property type="match status" value="1"/>
</dbReference>
<feature type="transmembrane region" description="Helical" evidence="2">
    <location>
        <begin position="480"/>
        <end position="508"/>
    </location>
</feature>
<feature type="region of interest" description="Disordered" evidence="1">
    <location>
        <begin position="823"/>
        <end position="868"/>
    </location>
</feature>
<feature type="compositionally biased region" description="Polar residues" evidence="1">
    <location>
        <begin position="18"/>
        <end position="29"/>
    </location>
</feature>
<evidence type="ECO:0000313" key="5">
    <source>
        <dbReference type="EMBL" id="KAG0651510.1"/>
    </source>
</evidence>
<evidence type="ECO:0000313" key="6">
    <source>
        <dbReference type="Proteomes" id="UP000785200"/>
    </source>
</evidence>
<keyword evidence="2" id="KW-1133">Transmembrane helix</keyword>
<dbReference type="InterPro" id="IPR052971">
    <property type="entry name" value="TRP_calcium_channel"/>
</dbReference>
<keyword evidence="2" id="KW-0472">Membrane</keyword>
<dbReference type="AlphaFoldDB" id="A0A9P7AZX8"/>
<dbReference type="InterPro" id="IPR056336">
    <property type="entry name" value="YVC1_C"/>
</dbReference>
<dbReference type="InterPro" id="IPR056337">
    <property type="entry name" value="LHD_YVC1"/>
</dbReference>
<feature type="transmembrane region" description="Helical" evidence="2">
    <location>
        <begin position="407"/>
        <end position="428"/>
    </location>
</feature>
<feature type="compositionally biased region" description="Low complexity" evidence="1">
    <location>
        <begin position="931"/>
        <end position="942"/>
    </location>
</feature>
<evidence type="ECO:0000256" key="2">
    <source>
        <dbReference type="SAM" id="Phobius"/>
    </source>
</evidence>
<reference evidence="5" key="1">
    <citation type="submission" date="2019-07" db="EMBL/GenBank/DDBJ databases">
        <title>Hyphodiscus hymeniophilus genome sequencing and assembly.</title>
        <authorList>
            <person name="Kramer G."/>
            <person name="Nodwell J."/>
        </authorList>
    </citation>
    <scope>NUCLEOTIDE SEQUENCE</scope>
    <source>
        <strain evidence="5">ATCC 34498</strain>
    </source>
</reference>
<proteinExistence type="predicted"/>
<feature type="transmembrane region" description="Helical" evidence="2">
    <location>
        <begin position="548"/>
        <end position="569"/>
    </location>
</feature>
<evidence type="ECO:0000259" key="3">
    <source>
        <dbReference type="Pfam" id="PF23190"/>
    </source>
</evidence>
<feature type="compositionally biased region" description="Acidic residues" evidence="1">
    <location>
        <begin position="824"/>
        <end position="839"/>
    </location>
</feature>
<dbReference type="PANTHER" id="PTHR35859:SF4">
    <property type="entry name" value="MEMBRANE CHANNEL PROTEIN, PUTATIVE (AFU_ORTHOLOGUE AFUA_6G11300)-RELATED"/>
    <property type="match status" value="1"/>
</dbReference>
<gene>
    <name evidence="5" type="ORF">D0Z07_1536</name>
</gene>
<evidence type="ECO:0000256" key="1">
    <source>
        <dbReference type="SAM" id="MobiDB-lite"/>
    </source>
</evidence>
<organism evidence="5 6">
    <name type="scientific">Hyphodiscus hymeniophilus</name>
    <dbReference type="NCBI Taxonomy" id="353542"/>
    <lineage>
        <taxon>Eukaryota</taxon>
        <taxon>Fungi</taxon>
        <taxon>Dikarya</taxon>
        <taxon>Ascomycota</taxon>
        <taxon>Pezizomycotina</taxon>
        <taxon>Leotiomycetes</taxon>
        <taxon>Helotiales</taxon>
        <taxon>Hyphodiscaceae</taxon>
        <taxon>Hyphodiscus</taxon>
    </lineage>
</organism>
<feature type="transmembrane region" description="Helical" evidence="2">
    <location>
        <begin position="448"/>
        <end position="468"/>
    </location>
</feature>
<feature type="region of interest" description="Disordered" evidence="1">
    <location>
        <begin position="1"/>
        <end position="94"/>
    </location>
</feature>
<feature type="region of interest" description="Disordered" evidence="1">
    <location>
        <begin position="888"/>
        <end position="966"/>
    </location>
</feature>
<feature type="domain" description="Calcium channel YVC1-like C-terminal transmembrane" evidence="4">
    <location>
        <begin position="359"/>
        <end position="666"/>
    </location>
</feature>
<accession>A0A9P7AZX8</accession>
<dbReference type="Pfam" id="PF23190">
    <property type="entry name" value="LHD_TRPY1"/>
    <property type="match status" value="1"/>
</dbReference>
<comment type="caution">
    <text evidence="5">The sequence shown here is derived from an EMBL/GenBank/DDBJ whole genome shotgun (WGS) entry which is preliminary data.</text>
</comment>
<keyword evidence="6" id="KW-1185">Reference proteome</keyword>